<dbReference type="InterPro" id="IPR012337">
    <property type="entry name" value="RNaseH-like_sf"/>
</dbReference>
<dbReference type="EMBL" id="KZ149984">
    <property type="protein sequence ID" value="PZC75739.1"/>
    <property type="molecule type" value="Genomic_DNA"/>
</dbReference>
<dbReference type="PANTHER" id="PTHR13058">
    <property type="entry name" value="THREE PRIME REPAIR EXONUCLEASE 1, 2"/>
    <property type="match status" value="1"/>
</dbReference>
<evidence type="ECO:0000256" key="2">
    <source>
        <dbReference type="ARBA" id="ARBA00022722"/>
    </source>
</evidence>
<dbReference type="OrthoDB" id="10250935at2759"/>
<dbReference type="InterPro" id="IPR013520">
    <property type="entry name" value="Ribonucl_H"/>
</dbReference>
<keyword evidence="4" id="KW-0378">Hydrolase</keyword>
<feature type="domain" description="Exonuclease" evidence="8">
    <location>
        <begin position="8"/>
        <end position="117"/>
    </location>
</feature>
<protein>
    <recommendedName>
        <fullName evidence="8">Exonuclease domain-containing protein</fullName>
    </recommendedName>
</protein>
<comment type="cofactor">
    <cofactor evidence="1">
        <name>Mg(2+)</name>
        <dbReference type="ChEBI" id="CHEBI:18420"/>
    </cofactor>
</comment>
<evidence type="ECO:0000256" key="7">
    <source>
        <dbReference type="ARBA" id="ARBA00025769"/>
    </source>
</evidence>
<dbReference type="Proteomes" id="UP000249218">
    <property type="component" value="Unassembled WGS sequence"/>
</dbReference>
<dbReference type="AlphaFoldDB" id="A0A2W1BL26"/>
<sequence>MSKIATYVFFDLQTTGLPRTWHGEVRIIELCMLAVKRLQLTDLSHSAEKPQIQFKFKMYFDPQKDLHPMSSVLTKLSKDLLKDEPEFNTDVIDAMNSFLSCLEKPVCLVGHNAFIFHFPLLQYHINKLKVSLLGDIMCSDSIYTFYDILEPETYNWPKEIDGRSADDESESSEDDELLDRDGYLNKLIKRTKYYKVGKKNFKKLRRSKFYGLPRFKPHASYKLKDIYRRIDGGHLEKNESEDQCMMIMKIALARIDEFIDWVDRNHSPFSQVPIIKMFD</sequence>
<keyword evidence="5" id="KW-0269">Exonuclease</keyword>
<evidence type="ECO:0000259" key="8">
    <source>
        <dbReference type="Pfam" id="PF00929"/>
    </source>
</evidence>
<dbReference type="GO" id="GO:0005737">
    <property type="term" value="C:cytoplasm"/>
    <property type="evidence" value="ECO:0007669"/>
    <property type="project" value="TreeGrafter"/>
</dbReference>
<dbReference type="GO" id="GO:0003676">
    <property type="term" value="F:nucleic acid binding"/>
    <property type="evidence" value="ECO:0007669"/>
    <property type="project" value="InterPro"/>
</dbReference>
<proteinExistence type="inferred from homology"/>
<accession>A0A2W1BL26</accession>
<keyword evidence="10" id="KW-1185">Reference proteome</keyword>
<dbReference type="Pfam" id="PF00929">
    <property type="entry name" value="RNase_T"/>
    <property type="match status" value="1"/>
</dbReference>
<dbReference type="SUPFAM" id="SSF53098">
    <property type="entry name" value="Ribonuclease H-like"/>
    <property type="match status" value="1"/>
</dbReference>
<evidence type="ECO:0000256" key="5">
    <source>
        <dbReference type="ARBA" id="ARBA00022839"/>
    </source>
</evidence>
<keyword evidence="6" id="KW-0460">Magnesium</keyword>
<evidence type="ECO:0000313" key="10">
    <source>
        <dbReference type="Proteomes" id="UP000249218"/>
    </source>
</evidence>
<dbReference type="Gene3D" id="3.30.420.10">
    <property type="entry name" value="Ribonuclease H-like superfamily/Ribonuclease H"/>
    <property type="match status" value="1"/>
</dbReference>
<reference evidence="9 10" key="1">
    <citation type="journal article" date="2017" name="BMC Biol.">
        <title>Genomic innovations, transcriptional plasticity and gene loss underlying the evolution and divergence of two highly polyphagous and invasive Helicoverpa pest species.</title>
        <authorList>
            <person name="Pearce S.L."/>
            <person name="Clarke D.F."/>
            <person name="East P.D."/>
            <person name="Elfekih S."/>
            <person name="Gordon K.H."/>
            <person name="Jermiin L.S."/>
            <person name="McGaughran A."/>
            <person name="Oakeshott J.G."/>
            <person name="Papanikolaou A."/>
            <person name="Perera O.P."/>
            <person name="Rane R.V."/>
            <person name="Richards S."/>
            <person name="Tay W.T."/>
            <person name="Walsh T.K."/>
            <person name="Anderson A."/>
            <person name="Anderson C.J."/>
            <person name="Asgari S."/>
            <person name="Board P.G."/>
            <person name="Bretschneider A."/>
            <person name="Campbell P.M."/>
            <person name="Chertemps T."/>
            <person name="Christeller J.T."/>
            <person name="Coppin C.W."/>
            <person name="Downes S.J."/>
            <person name="Duan G."/>
            <person name="Farnsworth C.A."/>
            <person name="Good R.T."/>
            <person name="Han L.B."/>
            <person name="Han Y.C."/>
            <person name="Hatje K."/>
            <person name="Horne I."/>
            <person name="Huang Y.P."/>
            <person name="Hughes D.S."/>
            <person name="Jacquin-Joly E."/>
            <person name="James W."/>
            <person name="Jhangiani S."/>
            <person name="Kollmar M."/>
            <person name="Kuwar S.S."/>
            <person name="Li S."/>
            <person name="Liu N.Y."/>
            <person name="Maibeche M.T."/>
            <person name="Miller J.R."/>
            <person name="Montagne N."/>
            <person name="Perry T."/>
            <person name="Qu J."/>
            <person name="Song S.V."/>
            <person name="Sutton G.G."/>
            <person name="Vogel H."/>
            <person name="Walenz B.P."/>
            <person name="Xu W."/>
            <person name="Zhang H.J."/>
            <person name="Zou Z."/>
            <person name="Batterham P."/>
            <person name="Edwards O.R."/>
            <person name="Feyereisen R."/>
            <person name="Gibbs R.A."/>
            <person name="Heckel D.G."/>
            <person name="McGrath A."/>
            <person name="Robin C."/>
            <person name="Scherer S.E."/>
            <person name="Worley K.C."/>
            <person name="Wu Y.D."/>
        </authorList>
    </citation>
    <scope>NUCLEOTIDE SEQUENCE [LARGE SCALE GENOMIC DNA]</scope>
    <source>
        <strain evidence="9">Harm_GR_Male_#8</strain>
        <tissue evidence="9">Whole organism</tissue>
    </source>
</reference>
<gene>
    <name evidence="9" type="primary">HaOG205713</name>
    <name evidence="9" type="ORF">B5X24_HaOG205713</name>
</gene>
<dbReference type="GO" id="GO:0008296">
    <property type="term" value="F:3'-5'-DNA exonuclease activity"/>
    <property type="evidence" value="ECO:0007669"/>
    <property type="project" value="TreeGrafter"/>
</dbReference>
<comment type="similarity">
    <text evidence="7">Belongs to the exonuclease superfamily. TREX family.</text>
</comment>
<dbReference type="InterPro" id="IPR040393">
    <property type="entry name" value="TREX1/2"/>
</dbReference>
<evidence type="ECO:0000256" key="6">
    <source>
        <dbReference type="ARBA" id="ARBA00022842"/>
    </source>
</evidence>
<organism evidence="9 10">
    <name type="scientific">Helicoverpa armigera</name>
    <name type="common">Cotton bollworm</name>
    <name type="synonym">Heliothis armigera</name>
    <dbReference type="NCBI Taxonomy" id="29058"/>
    <lineage>
        <taxon>Eukaryota</taxon>
        <taxon>Metazoa</taxon>
        <taxon>Ecdysozoa</taxon>
        <taxon>Arthropoda</taxon>
        <taxon>Hexapoda</taxon>
        <taxon>Insecta</taxon>
        <taxon>Pterygota</taxon>
        <taxon>Neoptera</taxon>
        <taxon>Endopterygota</taxon>
        <taxon>Lepidoptera</taxon>
        <taxon>Glossata</taxon>
        <taxon>Ditrysia</taxon>
        <taxon>Noctuoidea</taxon>
        <taxon>Noctuidae</taxon>
        <taxon>Heliothinae</taxon>
        <taxon>Helicoverpa</taxon>
    </lineage>
</organism>
<dbReference type="InterPro" id="IPR036397">
    <property type="entry name" value="RNaseH_sf"/>
</dbReference>
<evidence type="ECO:0000313" key="9">
    <source>
        <dbReference type="EMBL" id="PZC75739.1"/>
    </source>
</evidence>
<dbReference type="GO" id="GO:0006308">
    <property type="term" value="P:DNA catabolic process"/>
    <property type="evidence" value="ECO:0007669"/>
    <property type="project" value="TreeGrafter"/>
</dbReference>
<dbReference type="PANTHER" id="PTHR13058:SF19">
    <property type="entry name" value="LD40940P"/>
    <property type="match status" value="1"/>
</dbReference>
<keyword evidence="2" id="KW-0540">Nuclease</keyword>
<evidence type="ECO:0000256" key="1">
    <source>
        <dbReference type="ARBA" id="ARBA00001946"/>
    </source>
</evidence>
<keyword evidence="3" id="KW-0479">Metal-binding</keyword>
<name>A0A2W1BL26_HELAM</name>
<evidence type="ECO:0000256" key="3">
    <source>
        <dbReference type="ARBA" id="ARBA00022723"/>
    </source>
</evidence>
<dbReference type="GO" id="GO:0046872">
    <property type="term" value="F:metal ion binding"/>
    <property type="evidence" value="ECO:0007669"/>
    <property type="project" value="UniProtKB-KW"/>
</dbReference>
<evidence type="ECO:0000256" key="4">
    <source>
        <dbReference type="ARBA" id="ARBA00022801"/>
    </source>
</evidence>